<accession>A0ABZ1ZXQ8</accession>
<dbReference type="Proteomes" id="UP001432209">
    <property type="component" value="Chromosome"/>
</dbReference>
<reference evidence="1" key="1">
    <citation type="submission" date="2022-10" db="EMBL/GenBank/DDBJ databases">
        <title>The complete genomes of actinobacterial strains from the NBC collection.</title>
        <authorList>
            <person name="Joergensen T.S."/>
            <person name="Alvarez Arevalo M."/>
            <person name="Sterndorff E.B."/>
            <person name="Faurdal D."/>
            <person name="Vuksanovic O."/>
            <person name="Mourched A.-S."/>
            <person name="Charusanti P."/>
            <person name="Shaw S."/>
            <person name="Blin K."/>
            <person name="Weber T."/>
        </authorList>
    </citation>
    <scope>NUCLEOTIDE SEQUENCE</scope>
    <source>
        <strain evidence="1">NBC_01432</strain>
    </source>
</reference>
<gene>
    <name evidence="1" type="ORF">OG442_06675</name>
</gene>
<name>A0ABZ1ZXQ8_STRNV</name>
<proteinExistence type="predicted"/>
<organism evidence="1 2">
    <name type="scientific">Streptomyces niveus</name>
    <name type="common">Streptomyces spheroides</name>
    <dbReference type="NCBI Taxonomy" id="193462"/>
    <lineage>
        <taxon>Bacteria</taxon>
        <taxon>Bacillati</taxon>
        <taxon>Actinomycetota</taxon>
        <taxon>Actinomycetes</taxon>
        <taxon>Kitasatosporales</taxon>
        <taxon>Streptomycetaceae</taxon>
        <taxon>Streptomyces</taxon>
    </lineage>
</organism>
<dbReference type="RefSeq" id="WP_023537549.1">
    <property type="nucleotide sequence ID" value="NZ_CP109495.1"/>
</dbReference>
<sequence length="78" mass="8793">MAHPAAPSQFEDHLVWAFLHTFLQFGLIHSAVDGPEGQWFVQIGADGRIHHLTDTQDAFDFVLDILEIIHEGQQEDGQ</sequence>
<evidence type="ECO:0000313" key="2">
    <source>
        <dbReference type="Proteomes" id="UP001432209"/>
    </source>
</evidence>
<dbReference type="EMBL" id="CP109495">
    <property type="protein sequence ID" value="WUX51250.1"/>
    <property type="molecule type" value="Genomic_DNA"/>
</dbReference>
<evidence type="ECO:0000313" key="1">
    <source>
        <dbReference type="EMBL" id="WUX51250.1"/>
    </source>
</evidence>
<protein>
    <submittedName>
        <fullName evidence="1">Uncharacterized protein</fullName>
    </submittedName>
</protein>
<keyword evidence="2" id="KW-1185">Reference proteome</keyword>